<dbReference type="EMBL" id="JAHCVI010000004">
    <property type="protein sequence ID" value="KAG7285800.1"/>
    <property type="molecule type" value="Genomic_DNA"/>
</dbReference>
<dbReference type="PANTHER" id="PTHR10366:SF579">
    <property type="entry name" value="3-BETA HYDROXYSTEROID DEHYDROGENASE_ISOMERASE FAMILY PROTEIN (AFU_ORTHOLOGUE AFUA_3G02250)"/>
    <property type="match status" value="1"/>
</dbReference>
<dbReference type="InterPro" id="IPR050425">
    <property type="entry name" value="NAD(P)_dehydrat-like"/>
</dbReference>
<dbReference type="SUPFAM" id="SSF51735">
    <property type="entry name" value="NAD(P)-binding Rossmann-fold domains"/>
    <property type="match status" value="1"/>
</dbReference>
<dbReference type="AlphaFoldDB" id="A0AAD4ERB0"/>
<sequence>MVPSPQYVLVTGATGFIGAHVVDQLLSRGIRVRGATRSLAKGDAMLQARPQHADKLDFVQINDFDEINEGEESSLFDEAVKGVDGIIHTASPLTYNTTNNEKELIIPAIAGVRAILTAASRSPTVRRVVLTSSFASVMDVTRTAPGAPYFTYKATDWNPLTYAESADPATSAVIAYRGSKKFAELAAWDFVRDRAPGFDIATLCPPMTFGPVVHPVASVDKLNESNAMLWKVASGATPLPVARVPFWVDVRDVAQAHVEALLRPEAGGKRFLPAAPERFSYGLAAKIVEDEFAWAKGRVSVEEQVIDESHGVDGETTARELGLKYRSFKQTVTELVAQAAQMKGAGL</sequence>
<gene>
    <name evidence="4" type="ORF">NEMBOFW57_008094</name>
</gene>
<name>A0AAD4ERB0_9PEZI</name>
<dbReference type="PANTHER" id="PTHR10366">
    <property type="entry name" value="NAD DEPENDENT EPIMERASE/DEHYDRATASE"/>
    <property type="match status" value="1"/>
</dbReference>
<keyword evidence="5" id="KW-1185">Reference proteome</keyword>
<evidence type="ECO:0000313" key="5">
    <source>
        <dbReference type="Proteomes" id="UP001197093"/>
    </source>
</evidence>
<feature type="domain" description="NAD-dependent epimerase/dehydratase" evidence="3">
    <location>
        <begin position="8"/>
        <end position="269"/>
    </location>
</feature>
<proteinExistence type="inferred from homology"/>
<reference evidence="4" key="1">
    <citation type="submission" date="2023-02" db="EMBL/GenBank/DDBJ databases">
        <authorList>
            <person name="Palmer J.M."/>
        </authorList>
    </citation>
    <scope>NUCLEOTIDE SEQUENCE</scope>
    <source>
        <strain evidence="4">FW57</strain>
    </source>
</reference>
<dbReference type="Gene3D" id="3.40.50.720">
    <property type="entry name" value="NAD(P)-binding Rossmann-like Domain"/>
    <property type="match status" value="1"/>
</dbReference>
<keyword evidence="1" id="KW-0560">Oxidoreductase</keyword>
<evidence type="ECO:0000256" key="2">
    <source>
        <dbReference type="ARBA" id="ARBA00023445"/>
    </source>
</evidence>
<comment type="similarity">
    <text evidence="2">Belongs to the NAD(P)-dependent epimerase/dehydratase family. Dihydroflavonol-4-reductase subfamily.</text>
</comment>
<evidence type="ECO:0000313" key="4">
    <source>
        <dbReference type="EMBL" id="KAG7285800.1"/>
    </source>
</evidence>
<dbReference type="InterPro" id="IPR001509">
    <property type="entry name" value="Epimerase_deHydtase"/>
</dbReference>
<comment type="caution">
    <text evidence="4">The sequence shown here is derived from an EMBL/GenBank/DDBJ whole genome shotgun (WGS) entry which is preliminary data.</text>
</comment>
<dbReference type="InterPro" id="IPR036291">
    <property type="entry name" value="NAD(P)-bd_dom_sf"/>
</dbReference>
<dbReference type="Proteomes" id="UP001197093">
    <property type="component" value="Unassembled WGS sequence"/>
</dbReference>
<protein>
    <recommendedName>
        <fullName evidence="3">NAD-dependent epimerase/dehydratase domain-containing protein</fullName>
    </recommendedName>
</protein>
<dbReference type="GO" id="GO:0016616">
    <property type="term" value="F:oxidoreductase activity, acting on the CH-OH group of donors, NAD or NADP as acceptor"/>
    <property type="evidence" value="ECO:0007669"/>
    <property type="project" value="TreeGrafter"/>
</dbReference>
<accession>A0AAD4ERB0</accession>
<organism evidence="4 5">
    <name type="scientific">Staphylotrichum longicolle</name>
    <dbReference type="NCBI Taxonomy" id="669026"/>
    <lineage>
        <taxon>Eukaryota</taxon>
        <taxon>Fungi</taxon>
        <taxon>Dikarya</taxon>
        <taxon>Ascomycota</taxon>
        <taxon>Pezizomycotina</taxon>
        <taxon>Sordariomycetes</taxon>
        <taxon>Sordariomycetidae</taxon>
        <taxon>Sordariales</taxon>
        <taxon>Chaetomiaceae</taxon>
        <taxon>Staphylotrichum</taxon>
    </lineage>
</organism>
<evidence type="ECO:0000256" key="1">
    <source>
        <dbReference type="ARBA" id="ARBA00023002"/>
    </source>
</evidence>
<dbReference type="Pfam" id="PF01370">
    <property type="entry name" value="Epimerase"/>
    <property type="match status" value="1"/>
</dbReference>
<dbReference type="CDD" id="cd05227">
    <property type="entry name" value="AR_SDR_e"/>
    <property type="match status" value="1"/>
</dbReference>
<evidence type="ECO:0000259" key="3">
    <source>
        <dbReference type="Pfam" id="PF01370"/>
    </source>
</evidence>